<evidence type="ECO:0000313" key="3">
    <source>
        <dbReference type="Proteomes" id="UP000288805"/>
    </source>
</evidence>
<dbReference type="AlphaFoldDB" id="A0A438GLG8"/>
<dbReference type="Proteomes" id="UP000288805">
    <property type="component" value="Unassembled WGS sequence"/>
</dbReference>
<evidence type="ECO:0000313" key="2">
    <source>
        <dbReference type="EMBL" id="RVW73022.1"/>
    </source>
</evidence>
<feature type="compositionally biased region" description="Polar residues" evidence="1">
    <location>
        <begin position="184"/>
        <end position="202"/>
    </location>
</feature>
<reference evidence="2 3" key="1">
    <citation type="journal article" date="2018" name="PLoS Genet.">
        <title>Population sequencing reveals clonal diversity and ancestral inbreeding in the grapevine cultivar Chardonnay.</title>
        <authorList>
            <person name="Roach M.J."/>
            <person name="Johnson D.L."/>
            <person name="Bohlmann J."/>
            <person name="van Vuuren H.J."/>
            <person name="Jones S.J."/>
            <person name="Pretorius I.S."/>
            <person name="Schmidt S.A."/>
            <person name="Borneman A.R."/>
        </authorList>
    </citation>
    <scope>NUCLEOTIDE SEQUENCE [LARGE SCALE GENOMIC DNA]</scope>
    <source>
        <strain evidence="3">cv. Chardonnay</strain>
        <tissue evidence="2">Leaf</tissue>
    </source>
</reference>
<feature type="region of interest" description="Disordered" evidence="1">
    <location>
        <begin position="106"/>
        <end position="145"/>
    </location>
</feature>
<sequence length="248" mass="27880">MKGRSREEESIARKGKAPVVQMRDSTQEEKTIVSRKMWSNLFLPSADRRHGQWSSSEPLPLRSASPFSKVRNLEVDCRTGSQKVRGIRESPIFRCLLSRKCKSWSREETSTSRGEMDSQKSHLEEDKGGFTGRAGYDPRGSSVTDSPSIPRIRAFASPFVLISQIQLFFPSLLWRRIRELSNQLSESSTPRKSSNLMSSSPGDTAASPLGDFLIDGLSPRKMAKVREVLCSLDIKVYSRRKNRGPIGD</sequence>
<gene>
    <name evidence="2" type="ORF">CK203_057453</name>
</gene>
<protein>
    <submittedName>
        <fullName evidence="2">Uncharacterized protein</fullName>
    </submittedName>
</protein>
<proteinExistence type="predicted"/>
<feature type="region of interest" description="Disordered" evidence="1">
    <location>
        <begin position="184"/>
        <end position="203"/>
    </location>
</feature>
<accession>A0A438GLG8</accession>
<comment type="caution">
    <text evidence="2">The sequence shown here is derived from an EMBL/GenBank/DDBJ whole genome shotgun (WGS) entry which is preliminary data.</text>
</comment>
<feature type="compositionally biased region" description="Basic and acidic residues" evidence="1">
    <location>
        <begin position="106"/>
        <end position="128"/>
    </location>
</feature>
<organism evidence="2 3">
    <name type="scientific">Vitis vinifera</name>
    <name type="common">Grape</name>
    <dbReference type="NCBI Taxonomy" id="29760"/>
    <lineage>
        <taxon>Eukaryota</taxon>
        <taxon>Viridiplantae</taxon>
        <taxon>Streptophyta</taxon>
        <taxon>Embryophyta</taxon>
        <taxon>Tracheophyta</taxon>
        <taxon>Spermatophyta</taxon>
        <taxon>Magnoliopsida</taxon>
        <taxon>eudicotyledons</taxon>
        <taxon>Gunneridae</taxon>
        <taxon>Pentapetalae</taxon>
        <taxon>rosids</taxon>
        <taxon>Vitales</taxon>
        <taxon>Vitaceae</taxon>
        <taxon>Viteae</taxon>
        <taxon>Vitis</taxon>
    </lineage>
</organism>
<evidence type="ECO:0000256" key="1">
    <source>
        <dbReference type="SAM" id="MobiDB-lite"/>
    </source>
</evidence>
<name>A0A438GLG8_VITVI</name>
<feature type="compositionally biased region" description="Basic and acidic residues" evidence="1">
    <location>
        <begin position="1"/>
        <end position="12"/>
    </location>
</feature>
<dbReference type="EMBL" id="QGNW01000402">
    <property type="protein sequence ID" value="RVW73022.1"/>
    <property type="molecule type" value="Genomic_DNA"/>
</dbReference>
<feature type="region of interest" description="Disordered" evidence="1">
    <location>
        <begin position="1"/>
        <end position="28"/>
    </location>
</feature>